<feature type="transmembrane region" description="Helical" evidence="5">
    <location>
        <begin position="102"/>
        <end position="123"/>
    </location>
</feature>
<evidence type="ECO:0000256" key="2">
    <source>
        <dbReference type="ARBA" id="ARBA00022692"/>
    </source>
</evidence>
<sequence length="131" mass="14803">MLLTFLIMPFVGVLVRYRANYTPKTGAVRLDGEDGQTPAPIADFTSYFGMMKRVHRFEGWAGLYKGIMPSIITSLVLIVVIAPFSVLFFYRGIRLPFHRNIIVWAISFGISIIPVLLLIPLYILTNRSVPL</sequence>
<evidence type="ECO:0000256" key="6">
    <source>
        <dbReference type="SAM" id="SignalP"/>
    </source>
</evidence>
<evidence type="ECO:0000313" key="8">
    <source>
        <dbReference type="Proteomes" id="UP001221757"/>
    </source>
</evidence>
<dbReference type="SUPFAM" id="SSF103506">
    <property type="entry name" value="Mitochondrial carrier"/>
    <property type="match status" value="1"/>
</dbReference>
<feature type="transmembrane region" description="Helical" evidence="5">
    <location>
        <begin position="67"/>
        <end position="90"/>
    </location>
</feature>
<comment type="subcellular location">
    <subcellularLocation>
        <location evidence="1">Membrane</location>
    </subcellularLocation>
</comment>
<reference evidence="7" key="1">
    <citation type="submission" date="2023-03" db="EMBL/GenBank/DDBJ databases">
        <title>Massive genome expansion in bonnet fungi (Mycena s.s.) driven by repeated elements and novel gene families across ecological guilds.</title>
        <authorList>
            <consortium name="Lawrence Berkeley National Laboratory"/>
            <person name="Harder C.B."/>
            <person name="Miyauchi S."/>
            <person name="Viragh M."/>
            <person name="Kuo A."/>
            <person name="Thoen E."/>
            <person name="Andreopoulos B."/>
            <person name="Lu D."/>
            <person name="Skrede I."/>
            <person name="Drula E."/>
            <person name="Henrissat B."/>
            <person name="Morin E."/>
            <person name="Kohler A."/>
            <person name="Barry K."/>
            <person name="LaButti K."/>
            <person name="Morin E."/>
            <person name="Salamov A."/>
            <person name="Lipzen A."/>
            <person name="Mereny Z."/>
            <person name="Hegedus B."/>
            <person name="Baldrian P."/>
            <person name="Stursova M."/>
            <person name="Weitz H."/>
            <person name="Taylor A."/>
            <person name="Grigoriev I.V."/>
            <person name="Nagy L.G."/>
            <person name="Martin F."/>
            <person name="Kauserud H."/>
        </authorList>
    </citation>
    <scope>NUCLEOTIDE SEQUENCE</scope>
    <source>
        <strain evidence="7">CBHHK067</strain>
    </source>
</reference>
<dbReference type="GO" id="GO:0016020">
    <property type="term" value="C:membrane"/>
    <property type="evidence" value="ECO:0007669"/>
    <property type="project" value="UniProtKB-SubCell"/>
</dbReference>
<keyword evidence="2 5" id="KW-0812">Transmembrane</keyword>
<feature type="chain" id="PRO_5042064160" evidence="6">
    <location>
        <begin position="16"/>
        <end position="131"/>
    </location>
</feature>
<dbReference type="Proteomes" id="UP001221757">
    <property type="component" value="Unassembled WGS sequence"/>
</dbReference>
<dbReference type="InterPro" id="IPR023395">
    <property type="entry name" value="MCP_dom_sf"/>
</dbReference>
<evidence type="ECO:0000256" key="5">
    <source>
        <dbReference type="SAM" id="Phobius"/>
    </source>
</evidence>
<evidence type="ECO:0000256" key="3">
    <source>
        <dbReference type="ARBA" id="ARBA00022989"/>
    </source>
</evidence>
<feature type="signal peptide" evidence="6">
    <location>
        <begin position="1"/>
        <end position="15"/>
    </location>
</feature>
<evidence type="ECO:0000256" key="1">
    <source>
        <dbReference type="ARBA" id="ARBA00004370"/>
    </source>
</evidence>
<gene>
    <name evidence="7" type="ORF">B0H17DRAFT_1076470</name>
</gene>
<dbReference type="AlphaFoldDB" id="A0AAD7GDH9"/>
<dbReference type="EMBL" id="JARKIE010000119">
    <property type="protein sequence ID" value="KAJ7681364.1"/>
    <property type="molecule type" value="Genomic_DNA"/>
</dbReference>
<keyword evidence="4 5" id="KW-0472">Membrane</keyword>
<accession>A0AAD7GDH9</accession>
<proteinExistence type="predicted"/>
<evidence type="ECO:0000256" key="4">
    <source>
        <dbReference type="ARBA" id="ARBA00023136"/>
    </source>
</evidence>
<evidence type="ECO:0000313" key="7">
    <source>
        <dbReference type="EMBL" id="KAJ7681364.1"/>
    </source>
</evidence>
<protein>
    <submittedName>
        <fullName evidence="7">Uncharacterized protein</fullName>
    </submittedName>
</protein>
<keyword evidence="6" id="KW-0732">Signal</keyword>
<comment type="caution">
    <text evidence="7">The sequence shown here is derived from an EMBL/GenBank/DDBJ whole genome shotgun (WGS) entry which is preliminary data.</text>
</comment>
<keyword evidence="8" id="KW-1185">Reference proteome</keyword>
<name>A0AAD7GDH9_MYCRO</name>
<keyword evidence="3 5" id="KW-1133">Transmembrane helix</keyword>
<organism evidence="7 8">
    <name type="scientific">Mycena rosella</name>
    <name type="common">Pink bonnet</name>
    <name type="synonym">Agaricus rosellus</name>
    <dbReference type="NCBI Taxonomy" id="1033263"/>
    <lineage>
        <taxon>Eukaryota</taxon>
        <taxon>Fungi</taxon>
        <taxon>Dikarya</taxon>
        <taxon>Basidiomycota</taxon>
        <taxon>Agaricomycotina</taxon>
        <taxon>Agaricomycetes</taxon>
        <taxon>Agaricomycetidae</taxon>
        <taxon>Agaricales</taxon>
        <taxon>Marasmiineae</taxon>
        <taxon>Mycenaceae</taxon>
        <taxon>Mycena</taxon>
    </lineage>
</organism>